<gene>
    <name evidence="1" type="ORF">NP493_789g00012</name>
</gene>
<accession>A0AAD9KNI4</accession>
<dbReference type="EMBL" id="JAODUO010000788">
    <property type="protein sequence ID" value="KAK2174616.1"/>
    <property type="molecule type" value="Genomic_DNA"/>
</dbReference>
<organism evidence="1 2">
    <name type="scientific">Ridgeia piscesae</name>
    <name type="common">Tubeworm</name>
    <dbReference type="NCBI Taxonomy" id="27915"/>
    <lineage>
        <taxon>Eukaryota</taxon>
        <taxon>Metazoa</taxon>
        <taxon>Spiralia</taxon>
        <taxon>Lophotrochozoa</taxon>
        <taxon>Annelida</taxon>
        <taxon>Polychaeta</taxon>
        <taxon>Sedentaria</taxon>
        <taxon>Canalipalpata</taxon>
        <taxon>Sabellida</taxon>
        <taxon>Siboglinidae</taxon>
        <taxon>Ridgeia</taxon>
    </lineage>
</organism>
<evidence type="ECO:0000313" key="2">
    <source>
        <dbReference type="Proteomes" id="UP001209878"/>
    </source>
</evidence>
<dbReference type="Proteomes" id="UP001209878">
    <property type="component" value="Unassembled WGS sequence"/>
</dbReference>
<proteinExistence type="predicted"/>
<name>A0AAD9KNI4_RIDPI</name>
<comment type="caution">
    <text evidence="1">The sequence shown here is derived from an EMBL/GenBank/DDBJ whole genome shotgun (WGS) entry which is preliminary data.</text>
</comment>
<dbReference type="AlphaFoldDB" id="A0AAD9KNI4"/>
<keyword evidence="2" id="KW-1185">Reference proteome</keyword>
<reference evidence="1" key="1">
    <citation type="journal article" date="2023" name="Mol. Biol. Evol.">
        <title>Third-Generation Sequencing Reveals the Adaptive Role of the Epigenome in Three Deep-Sea Polychaetes.</title>
        <authorList>
            <person name="Perez M."/>
            <person name="Aroh O."/>
            <person name="Sun Y."/>
            <person name="Lan Y."/>
            <person name="Juniper S.K."/>
            <person name="Young C.R."/>
            <person name="Angers B."/>
            <person name="Qian P.Y."/>
        </authorList>
    </citation>
    <scope>NUCLEOTIDE SEQUENCE</scope>
    <source>
        <strain evidence="1">R07B-5</strain>
    </source>
</reference>
<sequence length="188" mass="20680">MENMIHLMCLAVVVTLGSTGIDFAGALWIMADKIPTDGVVFAYSAYFRSVKPVRFQIWRPVVKESDDVHRLVGETWVVPSIENAKEDVNLHSASVEGEVRAGDRVGVYIEEVPGAVAYTFDPTPPFFLGGVFESIVSNEIVSFKSTFPFPYALSFSVYLDTNMTLYGVTGDPFPDCPKRLTIPSGTDI</sequence>
<evidence type="ECO:0000313" key="1">
    <source>
        <dbReference type="EMBL" id="KAK2174616.1"/>
    </source>
</evidence>
<protein>
    <submittedName>
        <fullName evidence="1">Uncharacterized protein</fullName>
    </submittedName>
</protein>